<feature type="transmembrane region" description="Helical" evidence="1">
    <location>
        <begin position="378"/>
        <end position="400"/>
    </location>
</feature>
<reference evidence="3" key="2">
    <citation type="submission" date="2021-04" db="EMBL/GenBank/DDBJ databases">
        <authorList>
            <person name="Gilroy R."/>
        </authorList>
    </citation>
    <scope>NUCLEOTIDE SEQUENCE</scope>
    <source>
        <strain evidence="3">ChiSxjej1B13-11762</strain>
    </source>
</reference>
<feature type="signal peptide" evidence="2">
    <location>
        <begin position="1"/>
        <end position="35"/>
    </location>
</feature>
<dbReference type="Pfam" id="PF09546">
    <property type="entry name" value="Spore_III_AE"/>
    <property type="match status" value="1"/>
</dbReference>
<feature type="transmembrane region" description="Helical" evidence="1">
    <location>
        <begin position="120"/>
        <end position="137"/>
    </location>
</feature>
<keyword evidence="2" id="KW-0732">Signal</keyword>
<sequence>MKERGKGKRGVLSAVRRAALLLALCVAALCGNVLAAQASESGVGSIGGEEQEEAAGEKMLDQFDFREIDASLAELFPEDKLDFRETLMGILSGDVEMSAQLLNRLVADQFFYALRSCRENLGHILLIALIAAIFSNFSSVFQNRQISEVSFYILYILLIALCLNSFQAVTDWVSQGIEDLTSFMGVFCPVYFLAVAAAKGSVTAVAFYNLVLFLIYLVQLLIVGFLLPVIHIYFMVRVLNFLSKEEYLSKFAGLLNLGVSWALKTLLACVVGLNVIQGLISPAIDSIKQSAITRGAEAIPGIGDAIGGVTEVVLGTAVLIKNGIGMTGAVICVALCVVPLVQIGCIVLLYKLAAALIQPVSDKRIVGCIESVGDGCRLLMRVVFTAGLLFLLTIVVVAALTDL</sequence>
<gene>
    <name evidence="3" type="ORF">H9873_08145</name>
</gene>
<keyword evidence="1" id="KW-0812">Transmembrane</keyword>
<keyword evidence="1" id="KW-1133">Transmembrane helix</keyword>
<feature type="transmembrane region" description="Helical" evidence="1">
    <location>
        <begin position="254"/>
        <end position="280"/>
    </location>
</feature>
<protein>
    <submittedName>
        <fullName evidence="3">Stage III sporulation protein AE</fullName>
    </submittedName>
</protein>
<dbReference type="InterPro" id="IPR014194">
    <property type="entry name" value="Spore_III_AE"/>
</dbReference>
<accession>A0A9D1RC14</accession>
<feature type="transmembrane region" description="Helical" evidence="1">
    <location>
        <begin position="326"/>
        <end position="357"/>
    </location>
</feature>
<feature type="transmembrane region" description="Helical" evidence="1">
    <location>
        <begin position="180"/>
        <end position="198"/>
    </location>
</feature>
<feature type="chain" id="PRO_5038428755" evidence="2">
    <location>
        <begin position="36"/>
        <end position="403"/>
    </location>
</feature>
<comment type="caution">
    <text evidence="3">The sequence shown here is derived from an EMBL/GenBank/DDBJ whole genome shotgun (WGS) entry which is preliminary data.</text>
</comment>
<evidence type="ECO:0000313" key="4">
    <source>
        <dbReference type="Proteomes" id="UP000824263"/>
    </source>
</evidence>
<evidence type="ECO:0000256" key="2">
    <source>
        <dbReference type="SAM" id="SignalP"/>
    </source>
</evidence>
<reference evidence="3" key="1">
    <citation type="journal article" date="2021" name="PeerJ">
        <title>Extensive microbial diversity within the chicken gut microbiome revealed by metagenomics and culture.</title>
        <authorList>
            <person name="Gilroy R."/>
            <person name="Ravi A."/>
            <person name="Getino M."/>
            <person name="Pursley I."/>
            <person name="Horton D.L."/>
            <person name="Alikhan N.F."/>
            <person name="Baker D."/>
            <person name="Gharbi K."/>
            <person name="Hall N."/>
            <person name="Watson M."/>
            <person name="Adriaenssens E.M."/>
            <person name="Foster-Nyarko E."/>
            <person name="Jarju S."/>
            <person name="Secka A."/>
            <person name="Antonio M."/>
            <person name="Oren A."/>
            <person name="Chaudhuri R.R."/>
            <person name="La Ragione R."/>
            <person name="Hildebrand F."/>
            <person name="Pallen M.J."/>
        </authorList>
    </citation>
    <scope>NUCLEOTIDE SEQUENCE</scope>
    <source>
        <strain evidence="3">ChiSxjej1B13-11762</strain>
    </source>
</reference>
<organism evidence="3 4">
    <name type="scientific">Candidatus Dorea gallistercoris</name>
    <dbReference type="NCBI Taxonomy" id="2838542"/>
    <lineage>
        <taxon>Bacteria</taxon>
        <taxon>Bacillati</taxon>
        <taxon>Bacillota</taxon>
        <taxon>Clostridia</taxon>
        <taxon>Lachnospirales</taxon>
        <taxon>Lachnospiraceae</taxon>
        <taxon>Dorea</taxon>
    </lineage>
</organism>
<dbReference type="Proteomes" id="UP000824263">
    <property type="component" value="Unassembled WGS sequence"/>
</dbReference>
<name>A0A9D1RC14_9FIRM</name>
<keyword evidence="1" id="KW-0472">Membrane</keyword>
<dbReference type="EMBL" id="DXGF01000141">
    <property type="protein sequence ID" value="HIW84278.1"/>
    <property type="molecule type" value="Genomic_DNA"/>
</dbReference>
<evidence type="ECO:0000256" key="1">
    <source>
        <dbReference type="SAM" id="Phobius"/>
    </source>
</evidence>
<dbReference type="AlphaFoldDB" id="A0A9D1RC14"/>
<feature type="transmembrane region" description="Helical" evidence="1">
    <location>
        <begin position="210"/>
        <end position="234"/>
    </location>
</feature>
<evidence type="ECO:0000313" key="3">
    <source>
        <dbReference type="EMBL" id="HIW84278.1"/>
    </source>
</evidence>
<feature type="transmembrane region" description="Helical" evidence="1">
    <location>
        <begin position="149"/>
        <end position="168"/>
    </location>
</feature>
<proteinExistence type="predicted"/>